<dbReference type="RefSeq" id="WP_171534995.1">
    <property type="nucleotide sequence ID" value="NZ_JABERH010000029.1"/>
</dbReference>
<protein>
    <submittedName>
        <fullName evidence="3">Uncharacterized protein</fullName>
    </submittedName>
</protein>
<feature type="signal peptide" evidence="1">
    <location>
        <begin position="1"/>
        <end position="24"/>
    </location>
</feature>
<proteinExistence type="predicted"/>
<keyword evidence="1" id="KW-0732">Signal</keyword>
<evidence type="ECO:0000313" key="4">
    <source>
        <dbReference type="Proteomes" id="UP000532147"/>
    </source>
</evidence>
<reference evidence="4 5" key="1">
    <citation type="submission" date="2020-04" db="EMBL/GenBank/DDBJ databases">
        <title>Acinetobacter Taxon 24.</title>
        <authorList>
            <person name="Nemec A."/>
            <person name="Radolfova-Krizova L."/>
            <person name="Higgins P.G."/>
            <person name="Spanelova P."/>
        </authorList>
    </citation>
    <scope>NUCLEOTIDE SEQUENCE [LARGE SCALE GENOMIC DNA]</scope>
    <source>
        <strain evidence="2 4">ANC 4280</strain>
        <strain evidence="3 5">ANC 5380</strain>
    </source>
</reference>
<name>A0A7Y2W9K2_9GAMM</name>
<dbReference type="Proteomes" id="UP000569202">
    <property type="component" value="Unassembled WGS sequence"/>
</dbReference>
<dbReference type="Proteomes" id="UP000532147">
    <property type="component" value="Unassembled WGS sequence"/>
</dbReference>
<evidence type="ECO:0000313" key="5">
    <source>
        <dbReference type="Proteomes" id="UP000569202"/>
    </source>
</evidence>
<evidence type="ECO:0000313" key="3">
    <source>
        <dbReference type="EMBL" id="NNH76327.1"/>
    </source>
</evidence>
<dbReference type="AlphaFoldDB" id="A0A7Y2W9K2"/>
<dbReference type="EMBL" id="JABERH010000029">
    <property type="protein sequence ID" value="NNH39467.1"/>
    <property type="molecule type" value="Genomic_DNA"/>
</dbReference>
<dbReference type="EMBL" id="JABERL010000001">
    <property type="protein sequence ID" value="NNH76327.1"/>
    <property type="molecule type" value="Genomic_DNA"/>
</dbReference>
<gene>
    <name evidence="2" type="ORF">HLH11_12650</name>
    <name evidence="3" type="ORF">HLH17_01200</name>
</gene>
<evidence type="ECO:0000256" key="1">
    <source>
        <dbReference type="SAM" id="SignalP"/>
    </source>
</evidence>
<comment type="caution">
    <text evidence="3">The sequence shown here is derived from an EMBL/GenBank/DDBJ whole genome shotgun (WGS) entry which is preliminary data.</text>
</comment>
<evidence type="ECO:0000313" key="2">
    <source>
        <dbReference type="EMBL" id="NNH39467.1"/>
    </source>
</evidence>
<feature type="chain" id="PRO_5036216600" evidence="1">
    <location>
        <begin position="25"/>
        <end position="50"/>
    </location>
</feature>
<sequence>MSKNQFFPSLTALLLVCTPSTIFANDQKIDALLQSLTTPQKKVCAASTGL</sequence>
<organism evidence="3 5">
    <name type="scientific">Acinetobacter terrae</name>
    <dbReference type="NCBI Taxonomy" id="2731247"/>
    <lineage>
        <taxon>Bacteria</taxon>
        <taxon>Pseudomonadati</taxon>
        <taxon>Pseudomonadota</taxon>
        <taxon>Gammaproteobacteria</taxon>
        <taxon>Moraxellales</taxon>
        <taxon>Moraxellaceae</taxon>
        <taxon>Acinetobacter</taxon>
        <taxon>Acinetobacter Taxon 24</taxon>
    </lineage>
</organism>
<accession>A0A7Y2W9K2</accession>